<dbReference type="Gene3D" id="3.40.50.2300">
    <property type="match status" value="1"/>
</dbReference>
<dbReference type="RefSeq" id="WP_189090800.1">
    <property type="nucleotide sequence ID" value="NZ_BMQL01000012.1"/>
</dbReference>
<sequence length="396" mass="43471">MSIPRLPILVVDDNDSGRYITVHTLTRAGYQVIEARSGAQAFDQLALEPALIVLDINLPDMNGFEVCKRLRSDPGTTQLPVLMASASYLTAENTAYGLNVGADAYLAHPIEPAVLLATVQALLRVRAAEAQVRQLNQTLEHRVRERTEELERLNQTLQTRNEELAAFSSSVSHDLRTPVRHIKGFSDLALRALAEQQTDKAVAHLQVVGRAAERMNTLIDGMLRLSMTAMRDIHRAPVAMQQLLDVSLEELATDLLGRQIVFDSSPLPSVQGDRDSLQQVMTNLISNAVKYTRGREEARIRIWAEEDDSSVTVSVQDNGVGFDPHYQSRLFGLFQRLHAERDFEGTGVGLAIVRRVIEQHGGQVAAAGQLGVGATFSFRLPKDAGAIGPRSPADTT</sequence>
<dbReference type="InterPro" id="IPR011006">
    <property type="entry name" value="CheY-like_superfamily"/>
</dbReference>
<evidence type="ECO:0000256" key="4">
    <source>
        <dbReference type="ARBA" id="ARBA00022679"/>
    </source>
</evidence>
<reference evidence="10" key="1">
    <citation type="journal article" date="2014" name="Int. J. Syst. Evol. Microbiol.">
        <title>Complete genome sequence of Corynebacterium casei LMG S-19264T (=DSM 44701T), isolated from a smear-ripened cheese.</title>
        <authorList>
            <consortium name="US DOE Joint Genome Institute (JGI-PGF)"/>
            <person name="Walter F."/>
            <person name="Albersmeier A."/>
            <person name="Kalinowski J."/>
            <person name="Ruckert C."/>
        </authorList>
    </citation>
    <scope>NUCLEOTIDE SEQUENCE</scope>
    <source>
        <strain evidence="10">JCM 31311</strain>
    </source>
</reference>
<dbReference type="SMART" id="SM00388">
    <property type="entry name" value="HisKA"/>
    <property type="match status" value="1"/>
</dbReference>
<dbReference type="Proteomes" id="UP000603865">
    <property type="component" value="Unassembled WGS sequence"/>
</dbReference>
<evidence type="ECO:0000256" key="1">
    <source>
        <dbReference type="ARBA" id="ARBA00000085"/>
    </source>
</evidence>
<dbReference type="GO" id="GO:0007234">
    <property type="term" value="P:osmosensory signaling via phosphorelay pathway"/>
    <property type="evidence" value="ECO:0007669"/>
    <property type="project" value="TreeGrafter"/>
</dbReference>
<proteinExistence type="predicted"/>
<dbReference type="SUPFAM" id="SSF47384">
    <property type="entry name" value="Homodimeric domain of signal transducing histidine kinase"/>
    <property type="match status" value="1"/>
</dbReference>
<dbReference type="PROSITE" id="PS50110">
    <property type="entry name" value="RESPONSE_REGULATORY"/>
    <property type="match status" value="1"/>
</dbReference>
<reference evidence="10" key="2">
    <citation type="submission" date="2020-09" db="EMBL/GenBank/DDBJ databases">
        <authorList>
            <person name="Sun Q."/>
            <person name="Ohkuma M."/>
        </authorList>
    </citation>
    <scope>NUCLEOTIDE SEQUENCE</scope>
    <source>
        <strain evidence="10">JCM 31311</strain>
    </source>
</reference>
<gene>
    <name evidence="10" type="ORF">GCM10008957_24700</name>
</gene>
<dbReference type="InterPro" id="IPR036890">
    <property type="entry name" value="HATPase_C_sf"/>
</dbReference>
<dbReference type="InterPro" id="IPR004358">
    <property type="entry name" value="Sig_transdc_His_kin-like_C"/>
</dbReference>
<comment type="catalytic activity">
    <reaction evidence="1">
        <text>ATP + protein L-histidine = ADP + protein N-phospho-L-histidine.</text>
        <dbReference type="EC" id="2.7.13.3"/>
    </reaction>
</comment>
<feature type="modified residue" description="4-aspartylphosphate" evidence="6">
    <location>
        <position position="55"/>
    </location>
</feature>
<dbReference type="GO" id="GO:0030295">
    <property type="term" value="F:protein kinase activator activity"/>
    <property type="evidence" value="ECO:0007669"/>
    <property type="project" value="TreeGrafter"/>
</dbReference>
<accession>A0A918C8F2</accession>
<dbReference type="Pfam" id="PF00072">
    <property type="entry name" value="Response_reg"/>
    <property type="match status" value="1"/>
</dbReference>
<dbReference type="EMBL" id="BMQL01000012">
    <property type="protein sequence ID" value="GGR10985.1"/>
    <property type="molecule type" value="Genomic_DNA"/>
</dbReference>
<dbReference type="PANTHER" id="PTHR42878:SF15">
    <property type="entry name" value="BACTERIOPHYTOCHROME"/>
    <property type="match status" value="1"/>
</dbReference>
<dbReference type="InterPro" id="IPR003661">
    <property type="entry name" value="HisK_dim/P_dom"/>
</dbReference>
<dbReference type="AlphaFoldDB" id="A0A918C8F2"/>
<dbReference type="Gene3D" id="3.30.565.10">
    <property type="entry name" value="Histidine kinase-like ATPase, C-terminal domain"/>
    <property type="match status" value="1"/>
</dbReference>
<dbReference type="PRINTS" id="PR00344">
    <property type="entry name" value="BCTRLSENSOR"/>
</dbReference>
<name>A0A918C8F2_9DEIO</name>
<dbReference type="GO" id="GO:0000155">
    <property type="term" value="F:phosphorelay sensor kinase activity"/>
    <property type="evidence" value="ECO:0007669"/>
    <property type="project" value="InterPro"/>
</dbReference>
<dbReference type="GO" id="GO:0000156">
    <property type="term" value="F:phosphorelay response regulator activity"/>
    <property type="evidence" value="ECO:0007669"/>
    <property type="project" value="TreeGrafter"/>
</dbReference>
<comment type="caution">
    <text evidence="10">The sequence shown here is derived from an EMBL/GenBank/DDBJ whole genome shotgun (WGS) entry which is preliminary data.</text>
</comment>
<protein>
    <recommendedName>
        <fullName evidence="2">histidine kinase</fullName>
        <ecNumber evidence="2">2.7.13.3</ecNumber>
    </recommendedName>
</protein>
<dbReference type="FunFam" id="3.30.565.10:FF:000006">
    <property type="entry name" value="Sensor histidine kinase WalK"/>
    <property type="match status" value="1"/>
</dbReference>
<dbReference type="CDD" id="cd00082">
    <property type="entry name" value="HisKA"/>
    <property type="match status" value="1"/>
</dbReference>
<evidence type="ECO:0000313" key="11">
    <source>
        <dbReference type="Proteomes" id="UP000603865"/>
    </source>
</evidence>
<evidence type="ECO:0000256" key="6">
    <source>
        <dbReference type="PROSITE-ProRule" id="PRU00169"/>
    </source>
</evidence>
<feature type="domain" description="Response regulatory" evidence="9">
    <location>
        <begin position="7"/>
        <end position="123"/>
    </location>
</feature>
<dbReference type="Pfam" id="PF02518">
    <property type="entry name" value="HATPase_c"/>
    <property type="match status" value="1"/>
</dbReference>
<dbReference type="SMART" id="SM00448">
    <property type="entry name" value="REC"/>
    <property type="match status" value="1"/>
</dbReference>
<dbReference type="SUPFAM" id="SSF55874">
    <property type="entry name" value="ATPase domain of HSP90 chaperone/DNA topoisomerase II/histidine kinase"/>
    <property type="match status" value="1"/>
</dbReference>
<dbReference type="Pfam" id="PF00512">
    <property type="entry name" value="HisKA"/>
    <property type="match status" value="1"/>
</dbReference>
<dbReference type="SMART" id="SM00387">
    <property type="entry name" value="HATPase_c"/>
    <property type="match status" value="1"/>
</dbReference>
<dbReference type="PANTHER" id="PTHR42878">
    <property type="entry name" value="TWO-COMPONENT HISTIDINE KINASE"/>
    <property type="match status" value="1"/>
</dbReference>
<keyword evidence="11" id="KW-1185">Reference proteome</keyword>
<dbReference type="SUPFAM" id="SSF52172">
    <property type="entry name" value="CheY-like"/>
    <property type="match status" value="1"/>
</dbReference>
<dbReference type="EC" id="2.7.13.3" evidence="2"/>
<keyword evidence="5 10" id="KW-0418">Kinase</keyword>
<evidence type="ECO:0000256" key="5">
    <source>
        <dbReference type="ARBA" id="ARBA00022777"/>
    </source>
</evidence>
<dbReference type="InterPro" id="IPR003594">
    <property type="entry name" value="HATPase_dom"/>
</dbReference>
<evidence type="ECO:0000256" key="2">
    <source>
        <dbReference type="ARBA" id="ARBA00012438"/>
    </source>
</evidence>
<feature type="domain" description="Histidine kinase" evidence="8">
    <location>
        <begin position="170"/>
        <end position="384"/>
    </location>
</feature>
<dbReference type="InterPro" id="IPR050351">
    <property type="entry name" value="BphY/WalK/GraS-like"/>
</dbReference>
<evidence type="ECO:0000256" key="7">
    <source>
        <dbReference type="SAM" id="Coils"/>
    </source>
</evidence>
<keyword evidence="4" id="KW-0808">Transferase</keyword>
<evidence type="ECO:0000256" key="3">
    <source>
        <dbReference type="ARBA" id="ARBA00022553"/>
    </source>
</evidence>
<dbReference type="InterPro" id="IPR036097">
    <property type="entry name" value="HisK_dim/P_sf"/>
</dbReference>
<dbReference type="Gene3D" id="1.10.287.130">
    <property type="match status" value="1"/>
</dbReference>
<dbReference type="InterPro" id="IPR005467">
    <property type="entry name" value="His_kinase_dom"/>
</dbReference>
<keyword evidence="3 6" id="KW-0597">Phosphoprotein</keyword>
<evidence type="ECO:0000313" key="10">
    <source>
        <dbReference type="EMBL" id="GGR10985.1"/>
    </source>
</evidence>
<dbReference type="InterPro" id="IPR001789">
    <property type="entry name" value="Sig_transdc_resp-reg_receiver"/>
</dbReference>
<keyword evidence="7" id="KW-0175">Coiled coil</keyword>
<organism evidence="10 11">
    <name type="scientific">Deinococcus ruber</name>
    <dbReference type="NCBI Taxonomy" id="1848197"/>
    <lineage>
        <taxon>Bacteria</taxon>
        <taxon>Thermotogati</taxon>
        <taxon>Deinococcota</taxon>
        <taxon>Deinococci</taxon>
        <taxon>Deinococcales</taxon>
        <taxon>Deinococcaceae</taxon>
        <taxon>Deinococcus</taxon>
    </lineage>
</organism>
<evidence type="ECO:0000259" key="9">
    <source>
        <dbReference type="PROSITE" id="PS50110"/>
    </source>
</evidence>
<dbReference type="PROSITE" id="PS50109">
    <property type="entry name" value="HIS_KIN"/>
    <property type="match status" value="1"/>
</dbReference>
<evidence type="ECO:0000259" key="8">
    <source>
        <dbReference type="PROSITE" id="PS50109"/>
    </source>
</evidence>
<feature type="coiled-coil region" evidence="7">
    <location>
        <begin position="125"/>
        <end position="163"/>
    </location>
</feature>